<evidence type="ECO:0000313" key="1">
    <source>
        <dbReference type="EMBL" id="EUJ34524.1"/>
    </source>
</evidence>
<sequence>MKRLPLITIIIALLLVLFFCVQRWSASQVDVTFVMLVQEKEGSNDIRGLIEGAGSQHFKFKLNDKLWQATQSNHRYEVKATYKNKHKLSSKKKERLEGPFWSNERNYDMLANEVSIQKLTLIK</sequence>
<reference evidence="1 2" key="1">
    <citation type="submission" date="2012-12" db="EMBL/GenBank/DDBJ databases">
        <title>Novel taxa of Listeriaceae from agricultural environments in the United States.</title>
        <authorList>
            <person name="den Bakker H.C."/>
            <person name="Allred A."/>
            <person name="Warchocki S."/>
            <person name="Wright E.M."/>
            <person name="Burrell A."/>
            <person name="Nightingale K.K."/>
            <person name="Kephart D."/>
            <person name="Wiedmann M."/>
        </authorList>
    </citation>
    <scope>NUCLEOTIDE SEQUENCE [LARGE SCALE GENOMIC DNA]</scope>
    <source>
        <strain evidence="1 2">FSL F6-1037</strain>
    </source>
</reference>
<dbReference type="AlphaFoldDB" id="W7C504"/>
<accession>W7C504</accession>
<name>W7C504_9LIST</name>
<dbReference type="RefSeq" id="WP_035315687.1">
    <property type="nucleotide sequence ID" value="NZ_AODH01000068.1"/>
</dbReference>
<dbReference type="OrthoDB" id="2364594at2"/>
<dbReference type="STRING" id="1265861.BCAMP_12175"/>
<gene>
    <name evidence="1" type="ORF">BCAMP_12175</name>
</gene>
<comment type="caution">
    <text evidence="1">The sequence shown here is derived from an EMBL/GenBank/DDBJ whole genome shotgun (WGS) entry which is preliminary data.</text>
</comment>
<evidence type="ECO:0000313" key="2">
    <source>
        <dbReference type="Proteomes" id="UP000019243"/>
    </source>
</evidence>
<organism evidence="1 2">
    <name type="scientific">Brochothrix campestris FSL F6-1037</name>
    <dbReference type="NCBI Taxonomy" id="1265861"/>
    <lineage>
        <taxon>Bacteria</taxon>
        <taxon>Bacillati</taxon>
        <taxon>Bacillota</taxon>
        <taxon>Bacilli</taxon>
        <taxon>Bacillales</taxon>
        <taxon>Listeriaceae</taxon>
        <taxon>Brochothrix</taxon>
    </lineage>
</organism>
<protein>
    <submittedName>
        <fullName evidence="1">Uncharacterized protein</fullName>
    </submittedName>
</protein>
<keyword evidence="2" id="KW-1185">Reference proteome</keyword>
<dbReference type="Proteomes" id="UP000019243">
    <property type="component" value="Unassembled WGS sequence"/>
</dbReference>
<proteinExistence type="predicted"/>
<dbReference type="EMBL" id="AODH01000068">
    <property type="protein sequence ID" value="EUJ34524.1"/>
    <property type="molecule type" value="Genomic_DNA"/>
</dbReference>